<dbReference type="Gene3D" id="3.40.50.300">
    <property type="entry name" value="P-loop containing nucleotide triphosphate hydrolases"/>
    <property type="match status" value="1"/>
</dbReference>
<dbReference type="PANTHER" id="PTHR30267:SF2">
    <property type="entry name" value="PROTEIN PRKA"/>
    <property type="match status" value="1"/>
</dbReference>
<dbReference type="SUPFAM" id="SSF52540">
    <property type="entry name" value="P-loop containing nucleoside triphosphate hydrolases"/>
    <property type="match status" value="1"/>
</dbReference>
<dbReference type="PANTHER" id="PTHR30267">
    <property type="entry name" value="PROTEIN KINASE PRKA"/>
    <property type="match status" value="1"/>
</dbReference>
<dbReference type="EMBL" id="SWMU01000003">
    <property type="protein sequence ID" value="TKS55910.1"/>
    <property type="molecule type" value="Genomic_DNA"/>
</dbReference>
<dbReference type="AlphaFoldDB" id="A0A4U5TP94"/>
<proteinExistence type="predicted"/>
<name>A0A4U5TP94_9FLAO</name>
<evidence type="ECO:0000313" key="1">
    <source>
        <dbReference type="EMBL" id="TKS55910.1"/>
    </source>
</evidence>
<dbReference type="RefSeq" id="WP_138932025.1">
    <property type="nucleotide sequence ID" value="NZ_SWMU01000003.1"/>
</dbReference>
<comment type="caution">
    <text evidence="1">The sequence shown here is derived from an EMBL/GenBank/DDBJ whole genome shotgun (WGS) entry which is preliminary data.</text>
</comment>
<reference evidence="1 2" key="1">
    <citation type="submission" date="2019-04" db="EMBL/GenBank/DDBJ databases">
        <title>Psychroflexus halotolerans sp. nov., isolated from a marine solar saltern.</title>
        <authorList>
            <person name="Feng X."/>
        </authorList>
    </citation>
    <scope>NUCLEOTIDE SEQUENCE [LARGE SCALE GENOMIC DNA]</scope>
    <source>
        <strain evidence="1 2">WDS2C27</strain>
    </source>
</reference>
<dbReference type="GO" id="GO:0004672">
    <property type="term" value="F:protein kinase activity"/>
    <property type="evidence" value="ECO:0007669"/>
    <property type="project" value="TreeGrafter"/>
</dbReference>
<organism evidence="1 2">
    <name type="scientific">Mesohalobacter halotolerans</name>
    <dbReference type="NCBI Taxonomy" id="1883405"/>
    <lineage>
        <taxon>Bacteria</taxon>
        <taxon>Pseudomonadati</taxon>
        <taxon>Bacteroidota</taxon>
        <taxon>Flavobacteriia</taxon>
        <taxon>Flavobacteriales</taxon>
        <taxon>Flavobacteriaceae</taxon>
        <taxon>Mesohalobacter</taxon>
    </lineage>
</organism>
<accession>A0A4U5TP94</accession>
<dbReference type="InterPro" id="IPR027417">
    <property type="entry name" value="P-loop_NTPase"/>
</dbReference>
<gene>
    <name evidence="1" type="ORF">FCN74_07715</name>
</gene>
<sequence>MNIEKIKTLGELKSHGYTSKSVKDELRDNLIDNIKNNVNSFEGIVGYENTVIPQVERAILSKHNINLLGLRGQAKTMIARKLIGLLDEYIPVVKGSEINDDPFHAISRHAQECIEELKDDTPIEWLHRNDRFSEKLATPDVSVADLIGDIDPIKAANMKLSYADDRVIHFGMIPRANRCIFVINELPDLQARIQVALFNILQEGDLQIRGFKFRFPMEIQFVFTANPEDYTNRGSIVTPLKDRIGSQILTHYPKNIEIAKDITQQEVNITEDQSHIKVSEIAQLLLEQISFEARKSEYIDVKSGISARLSISAYENLVSTAERRAMINDEANTVIRLADFNGILPAITGKVELLYEGEQEGVEYVAQGLIENAILSLYNVYFPEIKKLEKKDEKKPYDDIIKWFSGNEGLEILDDSPDSLYKEELSKITPLKKFVHEYLKEPPEDSLYFYMELVLWSLTIHKKLSKRRFDQGSQFEDLFGDFIKGI</sequence>
<evidence type="ECO:0000313" key="2">
    <source>
        <dbReference type="Proteomes" id="UP000306552"/>
    </source>
</evidence>
<dbReference type="Proteomes" id="UP000306552">
    <property type="component" value="Unassembled WGS sequence"/>
</dbReference>
<protein>
    <submittedName>
        <fullName evidence="1">Magnesium chelatase</fullName>
    </submittedName>
</protein>
<dbReference type="OrthoDB" id="9760760at2"/>
<keyword evidence="2" id="KW-1185">Reference proteome</keyword>